<evidence type="ECO:0000313" key="2">
    <source>
        <dbReference type="Proteomes" id="UP000031950"/>
    </source>
</evidence>
<dbReference type="PATRIC" id="fig|135826.4.peg.2534"/>
<evidence type="ECO:0000313" key="1">
    <source>
        <dbReference type="EMBL" id="KIL46978.1"/>
    </source>
</evidence>
<sequence>MNIFDFRREDIFQAVNHEIDYENAVRTMQTAKQKGKFELAGCYARIAKNSLEKLAELKKRKEHDDNQERLIQRLEEYGMDVTEIKNAEK</sequence>
<dbReference type="EMBL" id="JXRQ01000024">
    <property type="protein sequence ID" value="KIL46978.1"/>
    <property type="molecule type" value="Genomic_DNA"/>
</dbReference>
<reference evidence="1 2" key="1">
    <citation type="submission" date="2015-01" db="EMBL/GenBank/DDBJ databases">
        <title>Genome sequence of Jeotgalibacillus alimentarius.</title>
        <authorList>
            <person name="Goh K.M."/>
            <person name="Chan K.-G."/>
            <person name="Yaakop A.S."/>
            <person name="Ee R."/>
            <person name="Gan H.M."/>
            <person name="Chan C.S."/>
        </authorList>
    </citation>
    <scope>NUCLEOTIDE SEQUENCE [LARGE SCALE GENOMIC DNA]</scope>
    <source>
        <strain evidence="1 2">YKJ-13</strain>
    </source>
</reference>
<protein>
    <submittedName>
        <fullName evidence="1">Uncharacterized protein</fullName>
    </submittedName>
</protein>
<dbReference type="AlphaFoldDB" id="A0A0C2VSM5"/>
<organism evidence="1 2">
    <name type="scientific">Jeotgalibacillus alimentarius</name>
    <dbReference type="NCBI Taxonomy" id="135826"/>
    <lineage>
        <taxon>Bacteria</taxon>
        <taxon>Bacillati</taxon>
        <taxon>Bacillota</taxon>
        <taxon>Bacilli</taxon>
        <taxon>Bacillales</taxon>
        <taxon>Caryophanaceae</taxon>
        <taxon>Jeotgalibacillus</taxon>
    </lineage>
</organism>
<accession>A0A0C2VSM5</accession>
<comment type="caution">
    <text evidence="1">The sequence shown here is derived from an EMBL/GenBank/DDBJ whole genome shotgun (WGS) entry which is preliminary data.</text>
</comment>
<name>A0A0C2VSM5_9BACL</name>
<proteinExistence type="predicted"/>
<dbReference type="STRING" id="135826.KP77_25470"/>
<dbReference type="RefSeq" id="WP_041123082.1">
    <property type="nucleotide sequence ID" value="NZ_JXRQ01000024.1"/>
</dbReference>
<gene>
    <name evidence="1" type="ORF">KP77_25470</name>
</gene>
<keyword evidence="2" id="KW-1185">Reference proteome</keyword>
<dbReference type="Proteomes" id="UP000031950">
    <property type="component" value="Unassembled WGS sequence"/>
</dbReference>